<proteinExistence type="predicted"/>
<dbReference type="AlphaFoldDB" id="A0A9P6DUB1"/>
<dbReference type="Gene3D" id="2.80.10.50">
    <property type="match status" value="1"/>
</dbReference>
<reference evidence="2" key="1">
    <citation type="journal article" date="2020" name="Nat. Commun.">
        <title>Large-scale genome sequencing of mycorrhizal fungi provides insights into the early evolution of symbiotic traits.</title>
        <authorList>
            <person name="Miyauchi S."/>
            <person name="Kiss E."/>
            <person name="Kuo A."/>
            <person name="Drula E."/>
            <person name="Kohler A."/>
            <person name="Sanchez-Garcia M."/>
            <person name="Morin E."/>
            <person name="Andreopoulos B."/>
            <person name="Barry K.W."/>
            <person name="Bonito G."/>
            <person name="Buee M."/>
            <person name="Carver A."/>
            <person name="Chen C."/>
            <person name="Cichocki N."/>
            <person name="Clum A."/>
            <person name="Culley D."/>
            <person name="Crous P.W."/>
            <person name="Fauchery L."/>
            <person name="Girlanda M."/>
            <person name="Hayes R.D."/>
            <person name="Keri Z."/>
            <person name="LaButti K."/>
            <person name="Lipzen A."/>
            <person name="Lombard V."/>
            <person name="Magnuson J."/>
            <person name="Maillard F."/>
            <person name="Murat C."/>
            <person name="Nolan M."/>
            <person name="Ohm R.A."/>
            <person name="Pangilinan J."/>
            <person name="Pereira M.F."/>
            <person name="Perotto S."/>
            <person name="Peter M."/>
            <person name="Pfister S."/>
            <person name="Riley R."/>
            <person name="Sitrit Y."/>
            <person name="Stielow J.B."/>
            <person name="Szollosi G."/>
            <person name="Zifcakova L."/>
            <person name="Stursova M."/>
            <person name="Spatafora J.W."/>
            <person name="Tedersoo L."/>
            <person name="Vaario L.M."/>
            <person name="Yamada A."/>
            <person name="Yan M."/>
            <person name="Wang P."/>
            <person name="Xu J."/>
            <person name="Bruns T."/>
            <person name="Baldrian P."/>
            <person name="Vilgalys R."/>
            <person name="Dunand C."/>
            <person name="Henrissat B."/>
            <person name="Grigoriev I.V."/>
            <person name="Hibbett D."/>
            <person name="Nagy L.G."/>
            <person name="Martin F.M."/>
        </authorList>
    </citation>
    <scope>NUCLEOTIDE SEQUENCE</scope>
    <source>
        <strain evidence="2">UP504</strain>
    </source>
</reference>
<feature type="domain" description="Ricin B lectin" evidence="1">
    <location>
        <begin position="8"/>
        <end position="78"/>
    </location>
</feature>
<evidence type="ECO:0000313" key="2">
    <source>
        <dbReference type="EMBL" id="KAF9511478.1"/>
    </source>
</evidence>
<protein>
    <submittedName>
        <fullName evidence="2">Carbohydrate-binding module family 13 protein</fullName>
    </submittedName>
</protein>
<dbReference type="EMBL" id="MU129000">
    <property type="protein sequence ID" value="KAF9511478.1"/>
    <property type="molecule type" value="Genomic_DNA"/>
</dbReference>
<dbReference type="InterPro" id="IPR035992">
    <property type="entry name" value="Ricin_B-like_lectins"/>
</dbReference>
<dbReference type="PROSITE" id="PS50231">
    <property type="entry name" value="RICIN_B_LECTIN"/>
    <property type="match status" value="1"/>
</dbReference>
<name>A0A9P6DUB1_9AGAM</name>
<organism evidence="2 3">
    <name type="scientific">Hydnum rufescens UP504</name>
    <dbReference type="NCBI Taxonomy" id="1448309"/>
    <lineage>
        <taxon>Eukaryota</taxon>
        <taxon>Fungi</taxon>
        <taxon>Dikarya</taxon>
        <taxon>Basidiomycota</taxon>
        <taxon>Agaricomycotina</taxon>
        <taxon>Agaricomycetes</taxon>
        <taxon>Cantharellales</taxon>
        <taxon>Hydnaceae</taxon>
        <taxon>Hydnum</taxon>
    </lineage>
</organism>
<dbReference type="Pfam" id="PF14200">
    <property type="entry name" value="RicinB_lectin_2"/>
    <property type="match status" value="1"/>
</dbReference>
<accession>A0A9P6DUB1</accession>
<evidence type="ECO:0000313" key="3">
    <source>
        <dbReference type="Proteomes" id="UP000886523"/>
    </source>
</evidence>
<gene>
    <name evidence="2" type="ORF">BS47DRAFT_1346825</name>
</gene>
<dbReference type="CDD" id="cd23422">
    <property type="entry name" value="beta-trefoil_Ricin_MPL_CNL"/>
    <property type="match status" value="1"/>
</dbReference>
<dbReference type="SUPFAM" id="SSF50370">
    <property type="entry name" value="Ricin B-like lectins"/>
    <property type="match status" value="1"/>
</dbReference>
<keyword evidence="3" id="KW-1185">Reference proteome</keyword>
<comment type="caution">
    <text evidence="2">The sequence shown here is derived from an EMBL/GenBank/DDBJ whole genome shotgun (WGS) entry which is preliminary data.</text>
</comment>
<sequence length="143" mass="15782">MTLEFGLSYTIINVKSGTALDLDDNNNKYVVGFPIDGNTNQQWILEDAGDGFVRIKNLNGVGKYLCIDGNAKDGAPAICSAHQQTWRIIPESGDPDHLRISFSGINWVIDLANGQSAPDTYVQIWESQGSADNQVWIFKHLKV</sequence>
<dbReference type="InterPro" id="IPR000772">
    <property type="entry name" value="Ricin_B_lectin"/>
</dbReference>
<dbReference type="OrthoDB" id="2131701at2759"/>
<dbReference type="Proteomes" id="UP000886523">
    <property type="component" value="Unassembled WGS sequence"/>
</dbReference>
<evidence type="ECO:0000259" key="1">
    <source>
        <dbReference type="Pfam" id="PF14200"/>
    </source>
</evidence>